<name>A0A6P2G8F4_9BURK</name>
<evidence type="ECO:0000313" key="2">
    <source>
        <dbReference type="EMBL" id="VVU49391.1"/>
    </source>
</evidence>
<dbReference type="AlphaFoldDB" id="A0A6P2G8F4"/>
<dbReference type="EMBL" id="CABVLY010000006">
    <property type="protein sequence ID" value="VVU49391.1"/>
    <property type="molecule type" value="Genomic_DNA"/>
</dbReference>
<dbReference type="Proteomes" id="UP000494201">
    <property type="component" value="Unassembled WGS sequence"/>
</dbReference>
<evidence type="ECO:0000313" key="3">
    <source>
        <dbReference type="Proteomes" id="UP000494201"/>
    </source>
</evidence>
<proteinExistence type="predicted"/>
<accession>A0A6P2G8F4</accession>
<gene>
    <name evidence="2" type="ORF">BAN20980_02090</name>
</gene>
<evidence type="ECO:0000256" key="1">
    <source>
        <dbReference type="SAM" id="MobiDB-lite"/>
    </source>
</evidence>
<organism evidence="2 3">
    <name type="scientific">Burkholderia anthina</name>
    <dbReference type="NCBI Taxonomy" id="179879"/>
    <lineage>
        <taxon>Bacteria</taxon>
        <taxon>Pseudomonadati</taxon>
        <taxon>Pseudomonadota</taxon>
        <taxon>Betaproteobacteria</taxon>
        <taxon>Burkholderiales</taxon>
        <taxon>Burkholderiaceae</taxon>
        <taxon>Burkholderia</taxon>
        <taxon>Burkholderia cepacia complex</taxon>
    </lineage>
</organism>
<dbReference type="GeneID" id="56500124"/>
<sequence length="121" mass="13252">MSPALEIEYLDCRFTAMLDTRETGRVDVTDWQLDLISRGKTVEWIMCDRFLTRNDFADEEAARANIVDGLEQQVGPHPVPRVEITAANAATAGAVPGDEPAAERSSARSSSKSRAIWTGSI</sequence>
<reference evidence="2 3" key="1">
    <citation type="submission" date="2019-09" db="EMBL/GenBank/DDBJ databases">
        <authorList>
            <person name="Depoorter E."/>
        </authorList>
    </citation>
    <scope>NUCLEOTIDE SEQUENCE [LARGE SCALE GENOMIC DNA]</scope>
    <source>
        <strain evidence="2">LMG 20980</strain>
    </source>
</reference>
<protein>
    <submittedName>
        <fullName evidence="2">Uncharacterized protein</fullName>
    </submittedName>
</protein>
<feature type="region of interest" description="Disordered" evidence="1">
    <location>
        <begin position="90"/>
        <end position="121"/>
    </location>
</feature>
<dbReference type="RefSeq" id="WP_239007907.1">
    <property type="nucleotide sequence ID" value="NZ_CABVLY010000006.1"/>
</dbReference>